<dbReference type="InterPro" id="IPR029063">
    <property type="entry name" value="SAM-dependent_MTases_sf"/>
</dbReference>
<organism evidence="4">
    <name type="scientific">Candidatus Enterococcus dunnyi</name>
    <dbReference type="NCBI Taxonomy" id="1834192"/>
    <lineage>
        <taxon>Bacteria</taxon>
        <taxon>Bacillati</taxon>
        <taxon>Bacillota</taxon>
        <taxon>Bacilli</taxon>
        <taxon>Lactobacillales</taxon>
        <taxon>Enterococcaceae</taxon>
        <taxon>Enterococcus</taxon>
    </lineage>
</organism>
<evidence type="ECO:0000313" key="4">
    <source>
        <dbReference type="EMBL" id="OUZ34784.1"/>
    </source>
</evidence>
<dbReference type="AlphaFoldDB" id="A0A200JC63"/>
<name>A0A200JC63_9ENTE</name>
<evidence type="ECO:0000256" key="1">
    <source>
        <dbReference type="ARBA" id="ARBA00006594"/>
    </source>
</evidence>
<dbReference type="GO" id="GO:0009307">
    <property type="term" value="P:DNA restriction-modification system"/>
    <property type="evidence" value="ECO:0007669"/>
    <property type="project" value="UniProtKB-KW"/>
</dbReference>
<protein>
    <recommendedName>
        <fullName evidence="3">N6 adenine-specific DNA methyltransferase N-terminal domain-containing protein</fullName>
    </recommendedName>
</protein>
<dbReference type="InterPro" id="IPR022749">
    <property type="entry name" value="D12N6_MeTrfase_N"/>
</dbReference>
<keyword evidence="2" id="KW-0680">Restriction system</keyword>
<keyword evidence="6" id="KW-1185">Reference proteome</keyword>
<reference evidence="4" key="1">
    <citation type="submission" date="2017-05" db="EMBL/GenBank/DDBJ databases">
        <title>The Genome Sequence of Enterococcus sp. 9D6_DIV0238.</title>
        <authorList>
            <consortium name="The Broad Institute Genomics Platform"/>
            <consortium name="The Broad Institute Genomic Center for Infectious Diseases"/>
            <person name="Earl A."/>
            <person name="Manson A."/>
            <person name="Schwartman J."/>
            <person name="Gilmore M."/>
            <person name="Abouelleil A."/>
            <person name="Cao P."/>
            <person name="Chapman S."/>
            <person name="Cusick C."/>
            <person name="Shea T."/>
            <person name="Young S."/>
            <person name="Neafsey D."/>
            <person name="Nusbaum C."/>
            <person name="Birren B."/>
        </authorList>
    </citation>
    <scope>NUCLEOTIDE SEQUENCE [LARGE SCALE GENOMIC DNA]</scope>
    <source>
        <strain evidence="4">9D6_DIV0238</strain>
    </source>
</reference>
<accession>A0A200JC63</accession>
<dbReference type="EMBL" id="NIBQ01000001">
    <property type="protein sequence ID" value="OUZ34784.1"/>
    <property type="molecule type" value="Genomic_DNA"/>
</dbReference>
<evidence type="ECO:0000313" key="5">
    <source>
        <dbReference type="EMBL" id="WYJ95304.1"/>
    </source>
</evidence>
<gene>
    <name evidence="4" type="ORF">A5889_000259</name>
    <name evidence="5" type="ORF">A5889_002852</name>
</gene>
<dbReference type="Proteomes" id="UP000196151">
    <property type="component" value="Chromosome"/>
</dbReference>
<dbReference type="EMBL" id="CP147246">
    <property type="protein sequence ID" value="WYJ95304.1"/>
    <property type="molecule type" value="Genomic_DNA"/>
</dbReference>
<reference evidence="5" key="3">
    <citation type="submission" date="2024-03" db="EMBL/GenBank/DDBJ databases">
        <title>The Genome Sequence of Enterococcus sp. DIV0238c.</title>
        <authorList>
            <consortium name="The Broad Institute Genomics Platform"/>
            <consortium name="The Broad Institute Microbial Omics Core"/>
            <consortium name="The Broad Institute Genomic Center for Infectious Diseases"/>
            <person name="Earl A."/>
            <person name="Manson A."/>
            <person name="Gilmore M."/>
            <person name="Schwartman J."/>
            <person name="Shea T."/>
            <person name="Abouelleil A."/>
            <person name="Cao P."/>
            <person name="Chapman S."/>
            <person name="Cusick C."/>
            <person name="Young S."/>
            <person name="Neafsey D."/>
            <person name="Nusbaum C."/>
            <person name="Birren B."/>
        </authorList>
    </citation>
    <scope>NUCLEOTIDE SEQUENCE</scope>
    <source>
        <strain evidence="5">9D6_DIV0238</strain>
    </source>
</reference>
<dbReference type="Gene3D" id="1.20.1260.30">
    <property type="match status" value="1"/>
</dbReference>
<dbReference type="OrthoDB" id="9814572at2"/>
<evidence type="ECO:0000313" key="6">
    <source>
        <dbReference type="Proteomes" id="UP000196151"/>
    </source>
</evidence>
<dbReference type="RefSeq" id="WP_087639468.1">
    <property type="nucleotide sequence ID" value="NZ_CP147246.1"/>
</dbReference>
<sequence length="88" mass="10202">MNELNRNLQTSNNVQKQANLIWNVADILRGLYKPHEYGKVILPMTVIKRLHDTLLPTRAKVLQTVEETKAMNDQMKDKFLQKASGYSF</sequence>
<reference evidence="5" key="2">
    <citation type="submission" date="2017-05" db="EMBL/GenBank/DDBJ databases">
        <authorList>
            <consortium name="The Broad Institute Genomics Platform"/>
            <consortium name="The Broad Institute Genomic Center for Infectious Diseases"/>
            <person name="Earl A."/>
            <person name="Manson A."/>
            <person name="Schwartman J."/>
            <person name="Gilmore M."/>
            <person name="Abouelleil A."/>
            <person name="Cao P."/>
            <person name="Chapman S."/>
            <person name="Cusick C."/>
            <person name="Shea T."/>
            <person name="Young S."/>
            <person name="Neafsey D."/>
            <person name="Nusbaum C."/>
            <person name="Birren B."/>
        </authorList>
    </citation>
    <scope>NUCLEOTIDE SEQUENCE</scope>
    <source>
        <strain evidence="5">9D6_DIV0238</strain>
    </source>
</reference>
<dbReference type="SUPFAM" id="SSF53335">
    <property type="entry name" value="S-adenosyl-L-methionine-dependent methyltransferases"/>
    <property type="match status" value="1"/>
</dbReference>
<proteinExistence type="inferred from homology"/>
<dbReference type="InterPro" id="IPR038333">
    <property type="entry name" value="T1MK-like_N_sf"/>
</dbReference>
<feature type="domain" description="N6 adenine-specific DNA methyltransferase N-terminal" evidence="3">
    <location>
        <begin position="19"/>
        <end position="78"/>
    </location>
</feature>
<dbReference type="Pfam" id="PF12161">
    <property type="entry name" value="HsdM_N"/>
    <property type="match status" value="1"/>
</dbReference>
<evidence type="ECO:0000256" key="2">
    <source>
        <dbReference type="ARBA" id="ARBA00022747"/>
    </source>
</evidence>
<comment type="similarity">
    <text evidence="1">Belongs to the N(4)/N(6)-methyltransferase family.</text>
</comment>
<evidence type="ECO:0000259" key="3">
    <source>
        <dbReference type="Pfam" id="PF12161"/>
    </source>
</evidence>